<dbReference type="Pfam" id="PF02321">
    <property type="entry name" value="OEP"/>
    <property type="match status" value="1"/>
</dbReference>
<keyword evidence="4" id="KW-1134">Transmembrane beta strand</keyword>
<comment type="similarity">
    <text evidence="2">Belongs to the outer membrane factor (OMF) (TC 1.B.17) family.</text>
</comment>
<comment type="caution">
    <text evidence="9">The sequence shown here is derived from an EMBL/GenBank/DDBJ whole genome shotgun (WGS) entry which is preliminary data.</text>
</comment>
<evidence type="ECO:0000256" key="7">
    <source>
        <dbReference type="ARBA" id="ARBA00023237"/>
    </source>
</evidence>
<evidence type="ECO:0000256" key="1">
    <source>
        <dbReference type="ARBA" id="ARBA00004442"/>
    </source>
</evidence>
<dbReference type="PANTHER" id="PTHR30026:SF20">
    <property type="entry name" value="OUTER MEMBRANE PROTEIN TOLC"/>
    <property type="match status" value="1"/>
</dbReference>
<dbReference type="PANTHER" id="PTHR30026">
    <property type="entry name" value="OUTER MEMBRANE PROTEIN TOLC"/>
    <property type="match status" value="1"/>
</dbReference>
<dbReference type="Proteomes" id="UP000189670">
    <property type="component" value="Unassembled WGS sequence"/>
</dbReference>
<dbReference type="InterPro" id="IPR003423">
    <property type="entry name" value="OMP_efflux"/>
</dbReference>
<feature type="coiled-coil region" evidence="8">
    <location>
        <begin position="330"/>
        <end position="382"/>
    </location>
</feature>
<keyword evidence="5" id="KW-0812">Transmembrane</keyword>
<dbReference type="GO" id="GO:1990281">
    <property type="term" value="C:efflux pump complex"/>
    <property type="evidence" value="ECO:0007669"/>
    <property type="project" value="TreeGrafter"/>
</dbReference>
<comment type="subcellular location">
    <subcellularLocation>
        <location evidence="1">Cell outer membrane</location>
    </subcellularLocation>
</comment>
<evidence type="ECO:0000313" key="10">
    <source>
        <dbReference type="Proteomes" id="UP000189670"/>
    </source>
</evidence>
<gene>
    <name evidence="9" type="ORF">OMM_02412</name>
</gene>
<protein>
    <submittedName>
        <fullName evidence="9">Outer membrane channel protein TolC</fullName>
    </submittedName>
</protein>
<evidence type="ECO:0000256" key="3">
    <source>
        <dbReference type="ARBA" id="ARBA00022448"/>
    </source>
</evidence>
<evidence type="ECO:0000256" key="6">
    <source>
        <dbReference type="ARBA" id="ARBA00023136"/>
    </source>
</evidence>
<dbReference type="EMBL" id="ATBP01000255">
    <property type="protein sequence ID" value="ETR71541.1"/>
    <property type="molecule type" value="Genomic_DNA"/>
</dbReference>
<keyword evidence="3" id="KW-0813">Transport</keyword>
<dbReference type="GO" id="GO:0015562">
    <property type="term" value="F:efflux transmembrane transporter activity"/>
    <property type="evidence" value="ECO:0007669"/>
    <property type="project" value="InterPro"/>
</dbReference>
<name>A0A1V1P9L3_9BACT</name>
<keyword evidence="7" id="KW-0998">Cell outer membrane</keyword>
<feature type="coiled-coil region" evidence="8">
    <location>
        <begin position="161"/>
        <end position="223"/>
    </location>
</feature>
<accession>A0A1V1P9L3</accession>
<evidence type="ECO:0000256" key="5">
    <source>
        <dbReference type="ARBA" id="ARBA00022692"/>
    </source>
</evidence>
<dbReference type="GO" id="GO:0015288">
    <property type="term" value="F:porin activity"/>
    <property type="evidence" value="ECO:0007669"/>
    <property type="project" value="TreeGrafter"/>
</dbReference>
<evidence type="ECO:0000256" key="2">
    <source>
        <dbReference type="ARBA" id="ARBA00007613"/>
    </source>
</evidence>
<keyword evidence="6" id="KW-0472">Membrane</keyword>
<dbReference type="Gene3D" id="1.20.1600.10">
    <property type="entry name" value="Outer membrane efflux proteins (OEP)"/>
    <property type="match status" value="1"/>
</dbReference>
<sequence>MKRKTMMINDLKIHTPLWLYKTIVFTGILLLWVQADFLRATNLIDLQNEAVKNRKVIEKYQIRIDQQDVALRMNKSENWPKFDLEYSLLKVDKHLSPVDKYTEFETILSYSIFSGYKYYFKEISLLHLKNAKEFERNSMIQDIKYIIAANYLHIFDSKSLLKVAEDEYKLLQKRYKDALNRHKVGIIKKNDLLKIKVELDHANQKTDKARADFEKSLNDMEHETGIQVNIDEITFEEFDALPKTEDLVFYLSKTARRHEIKALEQLIAAKKYSLESQKSNYYPLINFSAEYYRYEDDYMFGFGDHYDEDIRMKLSLKMNCFNGFKDYYTIQSTSLDIKQLKCDLHELKKKLTIAVENTFLDYEVSLKNLKVAQDSIAQAEENLRITDMSFNQGVAKTADILDAIYYLSRAKYNFIYAGGKLFLNYYQLTRLADNF</sequence>
<dbReference type="GO" id="GO:0009279">
    <property type="term" value="C:cell outer membrane"/>
    <property type="evidence" value="ECO:0007669"/>
    <property type="project" value="UniProtKB-SubCell"/>
</dbReference>
<evidence type="ECO:0000256" key="4">
    <source>
        <dbReference type="ARBA" id="ARBA00022452"/>
    </source>
</evidence>
<evidence type="ECO:0000256" key="8">
    <source>
        <dbReference type="SAM" id="Coils"/>
    </source>
</evidence>
<dbReference type="InterPro" id="IPR051906">
    <property type="entry name" value="TolC-like"/>
</dbReference>
<reference evidence="10" key="1">
    <citation type="submission" date="2012-11" db="EMBL/GenBank/DDBJ databases">
        <authorList>
            <person name="Lucero-Rivera Y.E."/>
            <person name="Tovar-Ramirez D."/>
        </authorList>
    </citation>
    <scope>NUCLEOTIDE SEQUENCE [LARGE SCALE GENOMIC DNA]</scope>
    <source>
        <strain evidence="10">Araruama</strain>
    </source>
</reference>
<dbReference type="AlphaFoldDB" id="A0A1V1P9L3"/>
<evidence type="ECO:0000313" key="9">
    <source>
        <dbReference type="EMBL" id="ETR71541.1"/>
    </source>
</evidence>
<dbReference type="SUPFAM" id="SSF56954">
    <property type="entry name" value="Outer membrane efflux proteins (OEP)"/>
    <property type="match status" value="1"/>
</dbReference>
<organism evidence="9 10">
    <name type="scientific">Candidatus Magnetoglobus multicellularis str. Araruama</name>
    <dbReference type="NCBI Taxonomy" id="890399"/>
    <lineage>
        <taxon>Bacteria</taxon>
        <taxon>Pseudomonadati</taxon>
        <taxon>Thermodesulfobacteriota</taxon>
        <taxon>Desulfobacteria</taxon>
        <taxon>Desulfobacterales</taxon>
        <taxon>Desulfobacteraceae</taxon>
        <taxon>Candidatus Magnetoglobus</taxon>
    </lineage>
</organism>
<keyword evidence="8" id="KW-0175">Coiled coil</keyword>
<proteinExistence type="inferred from homology"/>